<dbReference type="AlphaFoldDB" id="A0A8J3YPU6"/>
<keyword evidence="1" id="KW-0812">Transmembrane</keyword>
<evidence type="ECO:0000313" key="3">
    <source>
        <dbReference type="Proteomes" id="UP000619260"/>
    </source>
</evidence>
<dbReference type="EMBL" id="BOPF01000016">
    <property type="protein sequence ID" value="GIJ47691.1"/>
    <property type="molecule type" value="Genomic_DNA"/>
</dbReference>
<proteinExistence type="predicted"/>
<keyword evidence="3" id="KW-1185">Reference proteome</keyword>
<feature type="transmembrane region" description="Helical" evidence="1">
    <location>
        <begin position="427"/>
        <end position="448"/>
    </location>
</feature>
<evidence type="ECO:0000313" key="2">
    <source>
        <dbReference type="EMBL" id="GIJ47691.1"/>
    </source>
</evidence>
<evidence type="ECO:0000256" key="1">
    <source>
        <dbReference type="SAM" id="Phobius"/>
    </source>
</evidence>
<keyword evidence="1" id="KW-1133">Transmembrane helix</keyword>
<accession>A0A8J3YPU6</accession>
<name>A0A8J3YPU6_9ACTN</name>
<keyword evidence="1" id="KW-0472">Membrane</keyword>
<sequence>MARAFAAGAPLDLSGHADREVRAEVLRGLLIGGPGAGAEPLPALRLTGAIVRGQLSLVHADVAAVVSLEECSFEAPPDLHGAHLRRLNLARSTFPGMVAWSLTVDGNVRLSECRSTAEIRLVGADIGGTLNLDGAELDGDVAADVPALNATGVRVGGDLRAEGGFVSRAEIRLNTAVIGGAMRWEGARIQALFAPDLSVGAIADLCEGFTATGEVHLAYAAVRSRLCFDNAVLKGRLVLRHLETRELFLATAGPPPLVDLSHARIGVLRDDPPSWPPVLHQDGLSYDSIAWSADRLAWLRRDPRGYRPHAYGQLAQAYRREGRLAAARAVLLAGERHRRSALPWGARLWGLVQDWAVGYGYLPARAAGWLAALVVLGTAVFRTVPPAAVEPGKAPPFHAVMYALDLLLPLIDFGQERAFVPRDGTEWLAYALTAAGWILATTIAAGATRALRRE</sequence>
<protein>
    <submittedName>
        <fullName evidence="2">Oxidoreductase</fullName>
    </submittedName>
</protein>
<gene>
    <name evidence="2" type="ORF">Val02_45770</name>
</gene>
<comment type="caution">
    <text evidence="2">The sequence shown here is derived from an EMBL/GenBank/DDBJ whole genome shotgun (WGS) entry which is preliminary data.</text>
</comment>
<dbReference type="Proteomes" id="UP000619260">
    <property type="component" value="Unassembled WGS sequence"/>
</dbReference>
<organism evidence="2 3">
    <name type="scientific">Virgisporangium aliadipatigenens</name>
    <dbReference type="NCBI Taxonomy" id="741659"/>
    <lineage>
        <taxon>Bacteria</taxon>
        <taxon>Bacillati</taxon>
        <taxon>Actinomycetota</taxon>
        <taxon>Actinomycetes</taxon>
        <taxon>Micromonosporales</taxon>
        <taxon>Micromonosporaceae</taxon>
        <taxon>Virgisporangium</taxon>
    </lineage>
</organism>
<reference evidence="2" key="1">
    <citation type="submission" date="2021-01" db="EMBL/GenBank/DDBJ databases">
        <title>Whole genome shotgun sequence of Virgisporangium aliadipatigenens NBRC 105644.</title>
        <authorList>
            <person name="Komaki H."/>
            <person name="Tamura T."/>
        </authorList>
    </citation>
    <scope>NUCLEOTIDE SEQUENCE</scope>
    <source>
        <strain evidence="2">NBRC 105644</strain>
    </source>
</reference>